<protein>
    <submittedName>
        <fullName evidence="2">Uncharacterized protein</fullName>
    </submittedName>
</protein>
<name>A0A9Q0E133_9TELE</name>
<feature type="compositionally biased region" description="Acidic residues" evidence="1">
    <location>
        <begin position="323"/>
        <end position="342"/>
    </location>
</feature>
<dbReference type="AlphaFoldDB" id="A0A9Q0E133"/>
<evidence type="ECO:0000313" key="2">
    <source>
        <dbReference type="EMBL" id="KAJ3597198.1"/>
    </source>
</evidence>
<organism evidence="2 3">
    <name type="scientific">Muraenolepis orangiensis</name>
    <name type="common">Patagonian moray cod</name>
    <dbReference type="NCBI Taxonomy" id="630683"/>
    <lineage>
        <taxon>Eukaryota</taxon>
        <taxon>Metazoa</taxon>
        <taxon>Chordata</taxon>
        <taxon>Craniata</taxon>
        <taxon>Vertebrata</taxon>
        <taxon>Euteleostomi</taxon>
        <taxon>Actinopterygii</taxon>
        <taxon>Neopterygii</taxon>
        <taxon>Teleostei</taxon>
        <taxon>Neoteleostei</taxon>
        <taxon>Acanthomorphata</taxon>
        <taxon>Zeiogadaria</taxon>
        <taxon>Gadariae</taxon>
        <taxon>Gadiformes</taxon>
        <taxon>Muraenolepidoidei</taxon>
        <taxon>Muraenolepididae</taxon>
        <taxon>Muraenolepis</taxon>
    </lineage>
</organism>
<evidence type="ECO:0000256" key="1">
    <source>
        <dbReference type="SAM" id="MobiDB-lite"/>
    </source>
</evidence>
<feature type="compositionally biased region" description="Basic and acidic residues" evidence="1">
    <location>
        <begin position="343"/>
        <end position="354"/>
    </location>
</feature>
<proteinExistence type="predicted"/>
<sequence>MVERRVSGLTLFSCFLTRPSGAILDKPQAPPVFTKTRTMSTSSDTRHPVRTADRVRSDPLVPPKPHLSERPAGHLPPKPSIAAKPPLPPAPSVPRAPGGPGTALGPPGPPQGLSGSSAPPSTPRGAAQAEGQTPRGPSTQFQEGPLQTEGPPWAPGPRLGPSVSPRRAPPVHDRSEKAQSATDGGRAVSVHEDTLAMTQAGEVQGSKRVQGGAGGREEEPGDGRAAEGRRHGDTETPAGETQPKAPFKAPPTATTPGHKEPRPLPLFITPAAQGNPAPSVSPSPSTTPRTTERSALSPPSGEPPSTAAGRAAATALGNSTTQGEEEEEEEKEEEKEEEEEEETQGKQRGEERLSSRPTAKAQPPGLRTEAALPAAEE</sequence>
<comment type="caution">
    <text evidence="2">The sequence shown here is derived from an EMBL/GenBank/DDBJ whole genome shotgun (WGS) entry which is preliminary data.</text>
</comment>
<reference evidence="2" key="1">
    <citation type="submission" date="2022-07" db="EMBL/GenBank/DDBJ databases">
        <title>Chromosome-level genome of Muraenolepis orangiensis.</title>
        <authorList>
            <person name="Kim J."/>
        </authorList>
    </citation>
    <scope>NUCLEOTIDE SEQUENCE</scope>
    <source>
        <strain evidence="2">KU_S4_2022</strain>
        <tissue evidence="2">Muscle</tissue>
    </source>
</reference>
<keyword evidence="3" id="KW-1185">Reference proteome</keyword>
<feature type="compositionally biased region" description="Basic and acidic residues" evidence="1">
    <location>
        <begin position="44"/>
        <end position="57"/>
    </location>
</feature>
<dbReference type="Proteomes" id="UP001148018">
    <property type="component" value="Unassembled WGS sequence"/>
</dbReference>
<feature type="compositionally biased region" description="Low complexity" evidence="1">
    <location>
        <begin position="243"/>
        <end position="256"/>
    </location>
</feature>
<feature type="compositionally biased region" description="Pro residues" evidence="1">
    <location>
        <begin position="74"/>
        <end position="94"/>
    </location>
</feature>
<feature type="region of interest" description="Disordered" evidence="1">
    <location>
        <begin position="26"/>
        <end position="377"/>
    </location>
</feature>
<feature type="compositionally biased region" description="Low complexity" evidence="1">
    <location>
        <begin position="306"/>
        <end position="315"/>
    </location>
</feature>
<feature type="compositionally biased region" description="Basic and acidic residues" evidence="1">
    <location>
        <begin position="215"/>
        <end position="234"/>
    </location>
</feature>
<feature type="compositionally biased region" description="Low complexity" evidence="1">
    <location>
        <begin position="278"/>
        <end position="289"/>
    </location>
</feature>
<accession>A0A9Q0E133</accession>
<gene>
    <name evidence="2" type="ORF">NHX12_003598</name>
</gene>
<evidence type="ECO:0000313" key="3">
    <source>
        <dbReference type="Proteomes" id="UP001148018"/>
    </source>
</evidence>
<dbReference type="EMBL" id="JANIIK010000110">
    <property type="protein sequence ID" value="KAJ3597198.1"/>
    <property type="molecule type" value="Genomic_DNA"/>
</dbReference>